<feature type="transmembrane region" description="Helical" evidence="1">
    <location>
        <begin position="72"/>
        <end position="98"/>
    </location>
</feature>
<dbReference type="EMBL" id="JACHGT010000011">
    <property type="protein sequence ID" value="MBB6037025.1"/>
    <property type="molecule type" value="Genomic_DNA"/>
</dbReference>
<keyword evidence="1" id="KW-1133">Transmembrane helix</keyword>
<dbReference type="Proteomes" id="UP000548476">
    <property type="component" value="Unassembled WGS sequence"/>
</dbReference>
<feature type="transmembrane region" description="Helical" evidence="1">
    <location>
        <begin position="180"/>
        <end position="200"/>
    </location>
</feature>
<keyword evidence="3" id="KW-1185">Reference proteome</keyword>
<keyword evidence="1" id="KW-0472">Membrane</keyword>
<dbReference type="AlphaFoldDB" id="A0A841FM01"/>
<proteinExistence type="predicted"/>
<reference evidence="2 3" key="1">
    <citation type="submission" date="2020-08" db="EMBL/GenBank/DDBJ databases">
        <title>Genomic Encyclopedia of Type Strains, Phase IV (KMG-IV): sequencing the most valuable type-strain genomes for metagenomic binning, comparative biology and taxonomic classification.</title>
        <authorList>
            <person name="Goeker M."/>
        </authorList>
    </citation>
    <scope>NUCLEOTIDE SEQUENCE [LARGE SCALE GENOMIC DNA]</scope>
    <source>
        <strain evidence="2 3">YIM 65646</strain>
    </source>
</reference>
<feature type="transmembrane region" description="Helical" evidence="1">
    <location>
        <begin position="118"/>
        <end position="139"/>
    </location>
</feature>
<feature type="transmembrane region" description="Helical" evidence="1">
    <location>
        <begin position="249"/>
        <end position="270"/>
    </location>
</feature>
<accession>A0A841FM01</accession>
<keyword evidence="1" id="KW-0812">Transmembrane</keyword>
<feature type="transmembrane region" description="Helical" evidence="1">
    <location>
        <begin position="151"/>
        <end position="168"/>
    </location>
</feature>
<organism evidence="2 3">
    <name type="scientific">Phytomonospora endophytica</name>
    <dbReference type="NCBI Taxonomy" id="714109"/>
    <lineage>
        <taxon>Bacteria</taxon>
        <taxon>Bacillati</taxon>
        <taxon>Actinomycetota</taxon>
        <taxon>Actinomycetes</taxon>
        <taxon>Micromonosporales</taxon>
        <taxon>Micromonosporaceae</taxon>
        <taxon>Phytomonospora</taxon>
    </lineage>
</organism>
<comment type="caution">
    <text evidence="2">The sequence shown here is derived from an EMBL/GenBank/DDBJ whole genome shotgun (WGS) entry which is preliminary data.</text>
</comment>
<sequence length="321" mass="34554">MTGRDLSIAWWNFVVGVGAVWAAAVTVPGVALAGTAGQNALIVVVIAIVELGLSMSATLLPGPPRARLSPGLHRAAGAAVFLGFVVALLGGPIAWLLATVVAGPLGVPFTIDGFLPFLVAPLMVFLLSWLPMQLLGILIDRARWWRLLGTVMRALASAGGFTLMWAIGDFRVEGASGWQTAVALVTLVAVYHAFGWSFAIDPGQGDREELRRRMLRMAPALLLLGYGTDVLVLWATEFLSRFVSVELRFVGVSSLFLGAAVCTLLTWAMNVPFAIWSFNRTPDVPPPCRMVGWEFRAARYGYQVTPIVLDFRGPAPVRIRA</sequence>
<gene>
    <name evidence="2" type="ORF">HNR73_004898</name>
</gene>
<protein>
    <submittedName>
        <fullName evidence="2">Uncharacterized protein</fullName>
    </submittedName>
</protein>
<feature type="transmembrane region" description="Helical" evidence="1">
    <location>
        <begin position="12"/>
        <end position="34"/>
    </location>
</feature>
<dbReference type="RefSeq" id="WP_184789862.1">
    <property type="nucleotide sequence ID" value="NZ_BONT01000072.1"/>
</dbReference>
<evidence type="ECO:0000313" key="3">
    <source>
        <dbReference type="Proteomes" id="UP000548476"/>
    </source>
</evidence>
<evidence type="ECO:0000256" key="1">
    <source>
        <dbReference type="SAM" id="Phobius"/>
    </source>
</evidence>
<evidence type="ECO:0000313" key="2">
    <source>
        <dbReference type="EMBL" id="MBB6037025.1"/>
    </source>
</evidence>
<feature type="transmembrane region" description="Helical" evidence="1">
    <location>
        <begin position="40"/>
        <end position="60"/>
    </location>
</feature>
<feature type="transmembrane region" description="Helical" evidence="1">
    <location>
        <begin position="221"/>
        <end position="243"/>
    </location>
</feature>
<name>A0A841FM01_9ACTN</name>